<dbReference type="Proteomes" id="UP000199310">
    <property type="component" value="Unassembled WGS sequence"/>
</dbReference>
<proteinExistence type="predicted"/>
<sequence length="273" mass="32820">MQYKIILAQEDTALYRWQLKVFLSSVVKLGVSPEDIILLAAVNKQPHADFRKFEKYATCFYYEDTKNRFYRPSCKPYLFGRFWEEYPENKEQCFFFTEQDMLLTGLPDMHPAPGTWYWSDAGRYIESGKYEHVIGLKPNTATPGGFHAIGKGVDADFWYKVEEDSMKLFEHMCRYLDPREDRWICEMRSWIWNLWDKGFQTEISRELDFEYGKGPRRNVHLYHHLDDRLFNKRNYTDKEPFEDIDRYRVSPVVSASRYIEAIKDCRDNFLKDF</sequence>
<dbReference type="STRING" id="29529.SAMN04488122_2516"/>
<organism evidence="1 2">
    <name type="scientific">Chitinophaga arvensicola</name>
    <dbReference type="NCBI Taxonomy" id="29529"/>
    <lineage>
        <taxon>Bacteria</taxon>
        <taxon>Pseudomonadati</taxon>
        <taxon>Bacteroidota</taxon>
        <taxon>Chitinophagia</taxon>
        <taxon>Chitinophagales</taxon>
        <taxon>Chitinophagaceae</taxon>
        <taxon>Chitinophaga</taxon>
    </lineage>
</organism>
<name>A0A1I0RB85_9BACT</name>
<evidence type="ECO:0000313" key="2">
    <source>
        <dbReference type="Proteomes" id="UP000199310"/>
    </source>
</evidence>
<dbReference type="OrthoDB" id="673977at2"/>
<evidence type="ECO:0000313" key="1">
    <source>
        <dbReference type="EMBL" id="SEW37524.1"/>
    </source>
</evidence>
<keyword evidence="2" id="KW-1185">Reference proteome</keyword>
<dbReference type="EMBL" id="FOJG01000001">
    <property type="protein sequence ID" value="SEW37524.1"/>
    <property type="molecule type" value="Genomic_DNA"/>
</dbReference>
<reference evidence="2" key="1">
    <citation type="submission" date="2016-10" db="EMBL/GenBank/DDBJ databases">
        <authorList>
            <person name="Varghese N."/>
            <person name="Submissions S."/>
        </authorList>
    </citation>
    <scope>NUCLEOTIDE SEQUENCE [LARGE SCALE GENOMIC DNA]</scope>
    <source>
        <strain evidence="2">DSM 3695</strain>
    </source>
</reference>
<dbReference type="AlphaFoldDB" id="A0A1I0RB85"/>
<protein>
    <submittedName>
        <fullName evidence="1">Uncharacterized protein</fullName>
    </submittedName>
</protein>
<gene>
    <name evidence="1" type="ORF">SAMN04488122_2516</name>
</gene>
<dbReference type="RefSeq" id="WP_089895133.1">
    <property type="nucleotide sequence ID" value="NZ_FOJG01000001.1"/>
</dbReference>
<accession>A0A1I0RB85</accession>